<evidence type="ECO:0000313" key="4">
    <source>
        <dbReference type="Proteomes" id="UP001148838"/>
    </source>
</evidence>
<feature type="compositionally biased region" description="Acidic residues" evidence="1">
    <location>
        <begin position="10"/>
        <end position="22"/>
    </location>
</feature>
<comment type="caution">
    <text evidence="3">The sequence shown here is derived from an EMBL/GenBank/DDBJ whole genome shotgun (WGS) entry which is preliminary data.</text>
</comment>
<keyword evidence="2" id="KW-1133">Transmembrane helix</keyword>
<evidence type="ECO:0000313" key="3">
    <source>
        <dbReference type="EMBL" id="KAJ4438718.1"/>
    </source>
</evidence>
<keyword evidence="2" id="KW-0812">Transmembrane</keyword>
<evidence type="ECO:0000256" key="1">
    <source>
        <dbReference type="SAM" id="MobiDB-lite"/>
    </source>
</evidence>
<name>A0ABQ8SWW8_PERAM</name>
<accession>A0ABQ8SWW8</accession>
<keyword evidence="4" id="KW-1185">Reference proteome</keyword>
<feature type="transmembrane region" description="Helical" evidence="2">
    <location>
        <begin position="178"/>
        <end position="198"/>
    </location>
</feature>
<keyword evidence="2" id="KW-0472">Membrane</keyword>
<protein>
    <submittedName>
        <fullName evidence="3">Uncharacterized protein</fullName>
    </submittedName>
</protein>
<organism evidence="3 4">
    <name type="scientific">Periplaneta americana</name>
    <name type="common">American cockroach</name>
    <name type="synonym">Blatta americana</name>
    <dbReference type="NCBI Taxonomy" id="6978"/>
    <lineage>
        <taxon>Eukaryota</taxon>
        <taxon>Metazoa</taxon>
        <taxon>Ecdysozoa</taxon>
        <taxon>Arthropoda</taxon>
        <taxon>Hexapoda</taxon>
        <taxon>Insecta</taxon>
        <taxon>Pterygota</taxon>
        <taxon>Neoptera</taxon>
        <taxon>Polyneoptera</taxon>
        <taxon>Dictyoptera</taxon>
        <taxon>Blattodea</taxon>
        <taxon>Blattoidea</taxon>
        <taxon>Blattidae</taxon>
        <taxon>Blattinae</taxon>
        <taxon>Periplaneta</taxon>
    </lineage>
</organism>
<evidence type="ECO:0000256" key="2">
    <source>
        <dbReference type="SAM" id="Phobius"/>
    </source>
</evidence>
<dbReference type="Proteomes" id="UP001148838">
    <property type="component" value="Unassembled WGS sequence"/>
</dbReference>
<sequence length="298" mass="34436">MVKMKMKIMEDEDDGEDEDDSECKDRDQQRPVLRMTHKRSKHVNKTEQKGMKWICSYSKNCAVITSRADKRCIRSSEKKTSFRSRIRFDFLILRQSSESSSSLFTNNIRKCVNVYVPVERGKFAKCCFQNLAPPSSIPDYDARRRAVQSSRNDQIINNSVRNIMGVKSITLNDIQYEYVVYVSVPVYYVVSIFVVFIVEIPTRNTILRWEASFRITGSTLKKKSPGRNSIALRLSEATIISRSMTFLSRKESILSGLRTSHNLQDIAQENMTVSVGNMEFGRLYVTLLEMILIVQMQF</sequence>
<reference evidence="3 4" key="1">
    <citation type="journal article" date="2022" name="Allergy">
        <title>Genome assembly and annotation of Periplaneta americana reveal a comprehensive cockroach allergen profile.</title>
        <authorList>
            <person name="Wang L."/>
            <person name="Xiong Q."/>
            <person name="Saelim N."/>
            <person name="Wang L."/>
            <person name="Nong W."/>
            <person name="Wan A.T."/>
            <person name="Shi M."/>
            <person name="Liu X."/>
            <person name="Cao Q."/>
            <person name="Hui J.H.L."/>
            <person name="Sookrung N."/>
            <person name="Leung T.F."/>
            <person name="Tungtrongchitr A."/>
            <person name="Tsui S.K.W."/>
        </authorList>
    </citation>
    <scope>NUCLEOTIDE SEQUENCE [LARGE SCALE GENOMIC DNA]</scope>
    <source>
        <strain evidence="3">PWHHKU_190912</strain>
    </source>
</reference>
<proteinExistence type="predicted"/>
<gene>
    <name evidence="3" type="ORF">ANN_14665</name>
</gene>
<feature type="region of interest" description="Disordered" evidence="1">
    <location>
        <begin position="1"/>
        <end position="30"/>
    </location>
</feature>
<dbReference type="EMBL" id="JAJSOF020000019">
    <property type="protein sequence ID" value="KAJ4438718.1"/>
    <property type="molecule type" value="Genomic_DNA"/>
</dbReference>